<name>A0A193FXZ5_9BORD</name>
<evidence type="ECO:0000313" key="4">
    <source>
        <dbReference type="Proteomes" id="UP000092213"/>
    </source>
</evidence>
<reference evidence="3 4" key="1">
    <citation type="submission" date="2016-06" db="EMBL/GenBank/DDBJ databases">
        <title>Complete genome sequences of Bordetella bronchialis and Bordetella flabilis.</title>
        <authorList>
            <person name="LiPuma J.J."/>
            <person name="Spilker T."/>
        </authorList>
    </citation>
    <scope>NUCLEOTIDE SEQUENCE [LARGE SCALE GENOMIC DNA]</scope>
    <source>
        <strain evidence="3 4">AU17976</strain>
    </source>
</reference>
<keyword evidence="3" id="KW-0378">Hydrolase</keyword>
<keyword evidence="1" id="KW-0472">Membrane</keyword>
<keyword evidence="3" id="KW-0645">Protease</keyword>
<feature type="transmembrane region" description="Helical" evidence="1">
    <location>
        <begin position="35"/>
        <end position="58"/>
    </location>
</feature>
<dbReference type="GO" id="GO:0080120">
    <property type="term" value="P:CAAX-box protein maturation"/>
    <property type="evidence" value="ECO:0007669"/>
    <property type="project" value="UniProtKB-ARBA"/>
</dbReference>
<evidence type="ECO:0000313" key="3">
    <source>
        <dbReference type="EMBL" id="ANN72056.1"/>
    </source>
</evidence>
<organism evidence="3 4">
    <name type="scientific">Bordetella bronchialis</name>
    <dbReference type="NCBI Taxonomy" id="463025"/>
    <lineage>
        <taxon>Bacteria</taxon>
        <taxon>Pseudomonadati</taxon>
        <taxon>Pseudomonadota</taxon>
        <taxon>Betaproteobacteria</taxon>
        <taxon>Burkholderiales</taxon>
        <taxon>Alcaligenaceae</taxon>
        <taxon>Bordetella</taxon>
    </lineage>
</organism>
<feature type="domain" description="CAAX prenyl protease 2/Lysostaphin resistance protein A-like" evidence="2">
    <location>
        <begin position="174"/>
        <end position="267"/>
    </location>
</feature>
<dbReference type="EMBL" id="CP016171">
    <property type="protein sequence ID" value="ANN72056.1"/>
    <property type="molecule type" value="Genomic_DNA"/>
</dbReference>
<dbReference type="AlphaFoldDB" id="A0A193FXZ5"/>
<feature type="transmembrane region" description="Helical" evidence="1">
    <location>
        <begin position="175"/>
        <end position="194"/>
    </location>
</feature>
<dbReference type="STRING" id="463025.BAU08_12560"/>
<dbReference type="InterPro" id="IPR003675">
    <property type="entry name" value="Rce1/LyrA-like_dom"/>
</dbReference>
<feature type="transmembrane region" description="Helical" evidence="1">
    <location>
        <begin position="255"/>
        <end position="275"/>
    </location>
</feature>
<dbReference type="RefSeq" id="WP_066669558.1">
    <property type="nucleotide sequence ID" value="NZ_CP016171.1"/>
</dbReference>
<accession>A0A193FXZ5</accession>
<dbReference type="GO" id="GO:0004175">
    <property type="term" value="F:endopeptidase activity"/>
    <property type="evidence" value="ECO:0007669"/>
    <property type="project" value="UniProtKB-ARBA"/>
</dbReference>
<evidence type="ECO:0000256" key="1">
    <source>
        <dbReference type="SAM" id="Phobius"/>
    </source>
</evidence>
<feature type="transmembrane region" description="Helical" evidence="1">
    <location>
        <begin position="70"/>
        <end position="89"/>
    </location>
</feature>
<feature type="transmembrane region" description="Helical" evidence="1">
    <location>
        <begin position="143"/>
        <end position="163"/>
    </location>
</feature>
<proteinExistence type="predicted"/>
<protein>
    <submittedName>
        <fullName evidence="3">CAAX protease</fullName>
    </submittedName>
</protein>
<gene>
    <name evidence="3" type="ORF">BAU08_12560</name>
</gene>
<keyword evidence="1" id="KW-1133">Transmembrane helix</keyword>
<feature type="transmembrane region" description="Helical" evidence="1">
    <location>
        <begin position="109"/>
        <end position="131"/>
    </location>
</feature>
<sequence length="302" mass="31759">MAMSPWIALFLAVPAIWAPATRRLGAGLLLAALGLAYVAGLLGPAALPAFAALAAAAWAVAPPRPYACRVAGHVLFVALALGLSLHWLPGFHNPRVIGPERLAPDAVPFTMYLNLDKPLTGFWLILALPWVQPAQPAGRAARAAIAAWLATTACCLVLAFGLGLTGWAPKWPDQALLWAVNNLLLVCFAEEALFRGYVQGGLTRLLGARAGQGGLPLAVAALLFGAAHAAGGWPWVLLASMAGVGYGLAYRHGGLYAAILAHFGLNAAHFFLFTYPMRDIAGLGADRAWMDGLNYFIGFAYN</sequence>
<keyword evidence="1" id="KW-0812">Transmembrane</keyword>
<dbReference type="Proteomes" id="UP000092213">
    <property type="component" value="Chromosome"/>
</dbReference>
<feature type="transmembrane region" description="Helical" evidence="1">
    <location>
        <begin position="215"/>
        <end position="235"/>
    </location>
</feature>
<dbReference type="GO" id="GO:0006508">
    <property type="term" value="P:proteolysis"/>
    <property type="evidence" value="ECO:0007669"/>
    <property type="project" value="UniProtKB-KW"/>
</dbReference>
<dbReference type="Pfam" id="PF02517">
    <property type="entry name" value="Rce1-like"/>
    <property type="match status" value="1"/>
</dbReference>
<evidence type="ECO:0000259" key="2">
    <source>
        <dbReference type="Pfam" id="PF02517"/>
    </source>
</evidence>